<proteinExistence type="predicted"/>
<dbReference type="OrthoDB" id="3057168at2759"/>
<reference evidence="3" key="2">
    <citation type="submission" date="2013-04" db="EMBL/GenBank/DDBJ databases">
        <title>Genomic mechanisms accounting for the adaptation to parasitism in nematode-trapping fungi.</title>
        <authorList>
            <person name="Ahren D.G."/>
        </authorList>
    </citation>
    <scope>NUCLEOTIDE SEQUENCE [LARGE SCALE GENOMIC DNA]</scope>
    <source>
        <strain evidence="3">CBS 200.50</strain>
    </source>
</reference>
<organism evidence="2 3">
    <name type="scientific">Dactylellina haptotyla (strain CBS 200.50)</name>
    <name type="common">Nematode-trapping fungus</name>
    <name type="synonym">Monacrosporium haptotylum</name>
    <dbReference type="NCBI Taxonomy" id="1284197"/>
    <lineage>
        <taxon>Eukaryota</taxon>
        <taxon>Fungi</taxon>
        <taxon>Dikarya</taxon>
        <taxon>Ascomycota</taxon>
        <taxon>Pezizomycotina</taxon>
        <taxon>Orbiliomycetes</taxon>
        <taxon>Orbiliales</taxon>
        <taxon>Orbiliaceae</taxon>
        <taxon>Dactylellina</taxon>
    </lineage>
</organism>
<dbReference type="PANTHER" id="PTHR33840">
    <property type="match status" value="1"/>
</dbReference>
<feature type="domain" description="T6SS Phospholipase effector Tle1-like catalytic" evidence="1">
    <location>
        <begin position="29"/>
        <end position="407"/>
    </location>
</feature>
<dbReference type="AlphaFoldDB" id="S7ZXP6"/>
<dbReference type="eggNOG" id="ENOG502SHF3">
    <property type="taxonomic scope" value="Eukaryota"/>
</dbReference>
<dbReference type="OMA" id="IMCFGFS"/>
<reference evidence="2 3" key="1">
    <citation type="journal article" date="2013" name="PLoS Genet.">
        <title>Genomic mechanisms accounting for the adaptation to parasitism in nematode-trapping fungi.</title>
        <authorList>
            <person name="Meerupati T."/>
            <person name="Andersson K.M."/>
            <person name="Friman E."/>
            <person name="Kumar D."/>
            <person name="Tunlid A."/>
            <person name="Ahren D."/>
        </authorList>
    </citation>
    <scope>NUCLEOTIDE SEQUENCE [LARGE SCALE GENOMIC DNA]</scope>
    <source>
        <strain evidence="2 3">CBS 200.50</strain>
    </source>
</reference>
<evidence type="ECO:0000259" key="1">
    <source>
        <dbReference type="Pfam" id="PF09994"/>
    </source>
</evidence>
<dbReference type="Pfam" id="PF09994">
    <property type="entry name" value="T6SS_Tle1-like_cat"/>
    <property type="match status" value="1"/>
</dbReference>
<dbReference type="Proteomes" id="UP000015100">
    <property type="component" value="Unassembled WGS sequence"/>
</dbReference>
<evidence type="ECO:0000313" key="2">
    <source>
        <dbReference type="EMBL" id="EPS35530.1"/>
    </source>
</evidence>
<sequence length="632" mass="71445">MAIEDSTQTDDYVEEEYVQENSGPRTWAKRIIICCDGTGQSAVSGKKSSPSNIARLARSVWPSVPDQNDPNKEWQQIVWYDSGVGTTSDKIGQAIESAVGHGLEGNVIEAYNFIALNYNPGDQILCFGFSRGAYTARAIAGLISDIGICGREYLHEFPNLWAVYTDKKRRKAGERFCGSQAYFDFIDGELADVRLQPEAELEEYTGYNFYELNWKSKPHFWMEDPSRFLYASRKVEVVGVFDTVGSLGVPAIRGYHPFGIGTSLHNVELNPNIRRAFHAIALDEHREAFSPTLYSVPTAEAEARKKKPTEQDLENQMQIVEDLRKEWFSIVPSLKASPQEKGEVRKRYIDARKELLEMEENILEPSELKQVWFPGVHINVGGGSNATLASKGNLEETANIVFAWMLDHISNHLGIDQLRILADNDKVKELITEHNNQVKLVEMTKKLDAEAAKKESWAQATWRFGKYISSVVAAPLATPVDTRILPAPGWALGDYLESYTLLYKANGSKWRTPGDYNTSNDTQTNEEIHPTVGYRLLKLGDKYKPLEDRVHRQKNKDGSGWEYVLNGITLPEYKLNPPPETVYGSWCYERLAITQDAKEYVREMDKAYGYPGWELDCMVPSYNRVYGDAAVL</sequence>
<protein>
    <recommendedName>
        <fullName evidence="1">T6SS Phospholipase effector Tle1-like catalytic domain-containing protein</fullName>
    </recommendedName>
</protein>
<dbReference type="InterPro" id="IPR018712">
    <property type="entry name" value="Tle1-like_cat"/>
</dbReference>
<accession>S7ZXP6</accession>
<dbReference type="HOGENOM" id="CLU_005049_1_2_1"/>
<gene>
    <name evidence="2" type="ORF">H072_11079</name>
</gene>
<dbReference type="EMBL" id="AQGS01001127">
    <property type="protein sequence ID" value="EPS35530.1"/>
    <property type="molecule type" value="Genomic_DNA"/>
</dbReference>
<keyword evidence="3" id="KW-1185">Reference proteome</keyword>
<evidence type="ECO:0000313" key="3">
    <source>
        <dbReference type="Proteomes" id="UP000015100"/>
    </source>
</evidence>
<dbReference type="STRING" id="1284197.S7ZXP6"/>
<dbReference type="PANTHER" id="PTHR33840:SF16">
    <property type="entry name" value="DUF2235 DOMAIN-CONTAINING PROTEIN"/>
    <property type="match status" value="1"/>
</dbReference>
<name>S7ZXP6_DACHA</name>
<comment type="caution">
    <text evidence="2">The sequence shown here is derived from an EMBL/GenBank/DDBJ whole genome shotgun (WGS) entry which is preliminary data.</text>
</comment>